<evidence type="ECO:0000313" key="4">
    <source>
        <dbReference type="Proteomes" id="UP000494165"/>
    </source>
</evidence>
<accession>A0A8S1CPE3</accession>
<name>A0A8S1CPE3_9INSE</name>
<dbReference type="PANTHER" id="PTHR48190:SF2">
    <property type="entry name" value="PROGRAMMED CELL DEATH PROTEIN 7"/>
    <property type="match status" value="1"/>
</dbReference>
<dbReference type="Pfam" id="PF16021">
    <property type="entry name" value="PDCD7"/>
    <property type="match status" value="1"/>
</dbReference>
<proteinExistence type="predicted"/>
<keyword evidence="1" id="KW-0175">Coiled coil</keyword>
<comment type="caution">
    <text evidence="3">The sequence shown here is derived from an EMBL/GenBank/DDBJ whole genome shotgun (WGS) entry which is preliminary data.</text>
</comment>
<dbReference type="Proteomes" id="UP000494165">
    <property type="component" value="Unassembled WGS sequence"/>
</dbReference>
<evidence type="ECO:0000313" key="3">
    <source>
        <dbReference type="EMBL" id="CAB3370012.1"/>
    </source>
</evidence>
<dbReference type="InterPro" id="IPR031974">
    <property type="entry name" value="PDCD7"/>
</dbReference>
<evidence type="ECO:0008006" key="5">
    <source>
        <dbReference type="Google" id="ProtNLM"/>
    </source>
</evidence>
<sequence length="384" mass="45235">MGDQSYQGWPNRMGQPPFAFPRFDFSRPPPPIQTQRHHLVPPQFFHPRPLGQPHTFSRKEGENSNVDNVWVQQWLIKRNKPEQTTQKRETEPRVKISEVKMRVHKLEEVVNELESLKSSEGSSQRIASLKNEASEITEFLKASQSQMVLLVKNRAKKRNLEKLRRQKRRAEMEKLILDRQAKHRQIDAWLQQQQEQVEKAKREEEMRKQADAVLCEVRQKQSFGKGFLQVLESLKKLRLLRAQAAADKKLFPTEEENERFNTMIGKLDDLWQMQLSEYGKEEQTLRVMLEEEKVNHQEKQQPSSFERNLKLWLMVLFGKEKGCVSDFEYFHQNVNGLVSIRQCWDQFVVPRENILASSIPVGWVVPSKPSSDDWKELLGDLEKQ</sequence>
<feature type="coiled-coil region" evidence="1">
    <location>
        <begin position="153"/>
        <end position="210"/>
    </location>
</feature>
<dbReference type="PANTHER" id="PTHR48190">
    <property type="entry name" value="PROGRAMMED CELL DEATH PROTEIN 7"/>
    <property type="match status" value="1"/>
</dbReference>
<feature type="region of interest" description="Disordered" evidence="2">
    <location>
        <begin position="1"/>
        <end position="29"/>
    </location>
</feature>
<evidence type="ECO:0000256" key="2">
    <source>
        <dbReference type="SAM" id="MobiDB-lite"/>
    </source>
</evidence>
<dbReference type="GO" id="GO:0005689">
    <property type="term" value="C:U12-type spliceosomal complex"/>
    <property type="evidence" value="ECO:0007669"/>
    <property type="project" value="TreeGrafter"/>
</dbReference>
<reference evidence="3 4" key="1">
    <citation type="submission" date="2020-04" db="EMBL/GenBank/DDBJ databases">
        <authorList>
            <person name="Alioto T."/>
            <person name="Alioto T."/>
            <person name="Gomez Garrido J."/>
        </authorList>
    </citation>
    <scope>NUCLEOTIDE SEQUENCE [LARGE SCALE GENOMIC DNA]</scope>
</reference>
<dbReference type="EMBL" id="CADEPI010000049">
    <property type="protein sequence ID" value="CAB3370012.1"/>
    <property type="molecule type" value="Genomic_DNA"/>
</dbReference>
<dbReference type="AlphaFoldDB" id="A0A8S1CPE3"/>
<dbReference type="InterPro" id="IPR052831">
    <property type="entry name" value="Apoptosis_promoter"/>
</dbReference>
<gene>
    <name evidence="3" type="ORF">CLODIP_2_CD14679</name>
</gene>
<organism evidence="3 4">
    <name type="scientific">Cloeon dipterum</name>
    <dbReference type="NCBI Taxonomy" id="197152"/>
    <lineage>
        <taxon>Eukaryota</taxon>
        <taxon>Metazoa</taxon>
        <taxon>Ecdysozoa</taxon>
        <taxon>Arthropoda</taxon>
        <taxon>Hexapoda</taxon>
        <taxon>Insecta</taxon>
        <taxon>Pterygota</taxon>
        <taxon>Palaeoptera</taxon>
        <taxon>Ephemeroptera</taxon>
        <taxon>Pisciforma</taxon>
        <taxon>Baetidae</taxon>
        <taxon>Cloeon</taxon>
    </lineage>
</organism>
<evidence type="ECO:0000256" key="1">
    <source>
        <dbReference type="SAM" id="Coils"/>
    </source>
</evidence>
<keyword evidence="4" id="KW-1185">Reference proteome</keyword>
<protein>
    <recommendedName>
        <fullName evidence="5">Programmed cell death protein 7</fullName>
    </recommendedName>
</protein>
<dbReference type="OrthoDB" id="296187at2759"/>